<name>A0A165LI01_EXIGL</name>
<dbReference type="EMBL" id="KV425925">
    <property type="protein sequence ID" value="KZV97868.1"/>
    <property type="molecule type" value="Genomic_DNA"/>
</dbReference>
<feature type="transmembrane region" description="Helical" evidence="2">
    <location>
        <begin position="187"/>
        <end position="207"/>
    </location>
</feature>
<keyword evidence="2" id="KW-0472">Membrane</keyword>
<organism evidence="3 4">
    <name type="scientific">Exidia glandulosa HHB12029</name>
    <dbReference type="NCBI Taxonomy" id="1314781"/>
    <lineage>
        <taxon>Eukaryota</taxon>
        <taxon>Fungi</taxon>
        <taxon>Dikarya</taxon>
        <taxon>Basidiomycota</taxon>
        <taxon>Agaricomycotina</taxon>
        <taxon>Agaricomycetes</taxon>
        <taxon>Auriculariales</taxon>
        <taxon>Exidiaceae</taxon>
        <taxon>Exidia</taxon>
    </lineage>
</organism>
<dbReference type="AlphaFoldDB" id="A0A165LI01"/>
<accession>A0A165LI01</accession>
<evidence type="ECO:0000256" key="1">
    <source>
        <dbReference type="SAM" id="Coils"/>
    </source>
</evidence>
<reference evidence="3 4" key="1">
    <citation type="journal article" date="2016" name="Mol. Biol. Evol.">
        <title>Comparative Genomics of Early-Diverging Mushroom-Forming Fungi Provides Insights into the Origins of Lignocellulose Decay Capabilities.</title>
        <authorList>
            <person name="Nagy L.G."/>
            <person name="Riley R."/>
            <person name="Tritt A."/>
            <person name="Adam C."/>
            <person name="Daum C."/>
            <person name="Floudas D."/>
            <person name="Sun H."/>
            <person name="Yadav J.S."/>
            <person name="Pangilinan J."/>
            <person name="Larsson K.H."/>
            <person name="Matsuura K."/>
            <person name="Barry K."/>
            <person name="Labutti K."/>
            <person name="Kuo R."/>
            <person name="Ohm R.A."/>
            <person name="Bhattacharya S.S."/>
            <person name="Shirouzu T."/>
            <person name="Yoshinaga Y."/>
            <person name="Martin F.M."/>
            <person name="Grigoriev I.V."/>
            <person name="Hibbett D.S."/>
        </authorList>
    </citation>
    <scope>NUCLEOTIDE SEQUENCE [LARGE SCALE GENOMIC DNA]</scope>
    <source>
        <strain evidence="3 4">HHB12029</strain>
    </source>
</reference>
<evidence type="ECO:0000313" key="4">
    <source>
        <dbReference type="Proteomes" id="UP000077266"/>
    </source>
</evidence>
<proteinExistence type="predicted"/>
<keyword evidence="1" id="KW-0175">Coiled coil</keyword>
<feature type="coiled-coil region" evidence="1">
    <location>
        <begin position="141"/>
        <end position="168"/>
    </location>
</feature>
<dbReference type="InParanoid" id="A0A165LI01"/>
<sequence>MTVVKRQPTQRQNSLVRAVNSLMPAVKLSAEDVMPDSLAAKAIGDMTKELETSVATFGDWERQLGRYAGPTEWDQVVQGVHGLQEDAEAALTACRQMRINQRQFASAMTRMLQRSQYSTTQRLQDSSDEIMRVGEDIAGQSAALQQHVAAMRDRANQLEKDIASARVAGRAVQARSWKQNLATTVKAIFRACGVLLTALAAVLPAIPSIGAPAAILAGAGGAISGGIADGAAQIERYYNKTLKKEILLTTTAQEVKMVISKLGGFPAYQRVLEAEMALQAGRVVRMRSGGELRRATEMWRAHMLELE</sequence>
<keyword evidence="4" id="KW-1185">Reference proteome</keyword>
<gene>
    <name evidence="3" type="ORF">EXIGLDRAFT_343351</name>
</gene>
<evidence type="ECO:0000256" key="2">
    <source>
        <dbReference type="SAM" id="Phobius"/>
    </source>
</evidence>
<protein>
    <submittedName>
        <fullName evidence="3">Uncharacterized protein</fullName>
    </submittedName>
</protein>
<dbReference type="OrthoDB" id="3225209at2759"/>
<evidence type="ECO:0000313" key="3">
    <source>
        <dbReference type="EMBL" id="KZV97868.1"/>
    </source>
</evidence>
<keyword evidence="2" id="KW-1133">Transmembrane helix</keyword>
<dbReference type="Proteomes" id="UP000077266">
    <property type="component" value="Unassembled WGS sequence"/>
</dbReference>
<keyword evidence="2" id="KW-0812">Transmembrane</keyword>